<protein>
    <submittedName>
        <fullName evidence="2">Uncharacterized protein</fullName>
    </submittedName>
</protein>
<dbReference type="AlphaFoldDB" id="A0A5B7FFU5"/>
<proteinExistence type="predicted"/>
<sequence>MKWLPTMTKEEGVEGMTPRGGGKFGVGSGLGRDRGTVNGDHWSVGYSPSGEAHKARLLGTHCQAPTGSPRVDKVKPTLK</sequence>
<dbReference type="Proteomes" id="UP000324222">
    <property type="component" value="Unassembled WGS sequence"/>
</dbReference>
<comment type="caution">
    <text evidence="2">The sequence shown here is derived from an EMBL/GenBank/DDBJ whole genome shotgun (WGS) entry which is preliminary data.</text>
</comment>
<dbReference type="OrthoDB" id="6361724at2759"/>
<keyword evidence="3" id="KW-1185">Reference proteome</keyword>
<dbReference type="EMBL" id="VSRR010006018">
    <property type="protein sequence ID" value="MPC43858.1"/>
    <property type="molecule type" value="Genomic_DNA"/>
</dbReference>
<feature type="compositionally biased region" description="Gly residues" evidence="1">
    <location>
        <begin position="18"/>
        <end position="30"/>
    </location>
</feature>
<name>A0A5B7FFU5_PORTR</name>
<evidence type="ECO:0000313" key="2">
    <source>
        <dbReference type="EMBL" id="MPC43858.1"/>
    </source>
</evidence>
<gene>
    <name evidence="2" type="ORF">E2C01_037511</name>
</gene>
<reference evidence="2 3" key="1">
    <citation type="submission" date="2019-05" db="EMBL/GenBank/DDBJ databases">
        <title>Another draft genome of Portunus trituberculatus and its Hox gene families provides insights of decapod evolution.</title>
        <authorList>
            <person name="Jeong J.-H."/>
            <person name="Song I."/>
            <person name="Kim S."/>
            <person name="Choi T."/>
            <person name="Kim D."/>
            <person name="Ryu S."/>
            <person name="Kim W."/>
        </authorList>
    </citation>
    <scope>NUCLEOTIDE SEQUENCE [LARGE SCALE GENOMIC DNA]</scope>
    <source>
        <tissue evidence="2">Muscle</tissue>
    </source>
</reference>
<accession>A0A5B7FFU5</accession>
<organism evidence="2 3">
    <name type="scientific">Portunus trituberculatus</name>
    <name type="common">Swimming crab</name>
    <name type="synonym">Neptunus trituberculatus</name>
    <dbReference type="NCBI Taxonomy" id="210409"/>
    <lineage>
        <taxon>Eukaryota</taxon>
        <taxon>Metazoa</taxon>
        <taxon>Ecdysozoa</taxon>
        <taxon>Arthropoda</taxon>
        <taxon>Crustacea</taxon>
        <taxon>Multicrustacea</taxon>
        <taxon>Malacostraca</taxon>
        <taxon>Eumalacostraca</taxon>
        <taxon>Eucarida</taxon>
        <taxon>Decapoda</taxon>
        <taxon>Pleocyemata</taxon>
        <taxon>Brachyura</taxon>
        <taxon>Eubrachyura</taxon>
        <taxon>Portunoidea</taxon>
        <taxon>Portunidae</taxon>
        <taxon>Portuninae</taxon>
        <taxon>Portunus</taxon>
    </lineage>
</organism>
<evidence type="ECO:0000256" key="1">
    <source>
        <dbReference type="SAM" id="MobiDB-lite"/>
    </source>
</evidence>
<evidence type="ECO:0000313" key="3">
    <source>
        <dbReference type="Proteomes" id="UP000324222"/>
    </source>
</evidence>
<feature type="region of interest" description="Disordered" evidence="1">
    <location>
        <begin position="1"/>
        <end position="46"/>
    </location>
</feature>